<evidence type="ECO:0000256" key="3">
    <source>
        <dbReference type="ARBA" id="ARBA00022475"/>
    </source>
</evidence>
<reference evidence="10" key="1">
    <citation type="submission" date="2023-06" db="EMBL/GenBank/DDBJ databases">
        <title>Genomic analysis of the entomopathogenic nematode Steinernema hermaphroditum.</title>
        <authorList>
            <person name="Schwarz E.M."/>
            <person name="Heppert J.K."/>
            <person name="Baniya A."/>
            <person name="Schwartz H.T."/>
            <person name="Tan C.-H."/>
            <person name="Antoshechkin I."/>
            <person name="Sternberg P.W."/>
            <person name="Goodrich-Blair H."/>
            <person name="Dillman A.R."/>
        </authorList>
    </citation>
    <scope>NUCLEOTIDE SEQUENCE</scope>
    <source>
        <strain evidence="10">PS9179</strain>
        <tissue evidence="10">Whole animal</tissue>
    </source>
</reference>
<gene>
    <name evidence="10" type="ORF">QR680_002729</name>
</gene>
<dbReference type="PROSITE" id="PS51421">
    <property type="entry name" value="RAS"/>
    <property type="match status" value="1"/>
</dbReference>
<keyword evidence="3" id="KW-1003">Cell membrane</keyword>
<evidence type="ECO:0000256" key="6">
    <source>
        <dbReference type="ARBA" id="ARBA00023134"/>
    </source>
</evidence>
<dbReference type="GO" id="GO:0007264">
    <property type="term" value="P:small GTPase-mediated signal transduction"/>
    <property type="evidence" value="ECO:0007669"/>
    <property type="project" value="InterPro"/>
</dbReference>
<dbReference type="PROSITE" id="PS51419">
    <property type="entry name" value="RAB"/>
    <property type="match status" value="1"/>
</dbReference>
<evidence type="ECO:0000256" key="2">
    <source>
        <dbReference type="ARBA" id="ARBA00010142"/>
    </source>
</evidence>
<comment type="caution">
    <text evidence="10">The sequence shown here is derived from an EMBL/GenBank/DDBJ whole genome shotgun (WGS) entry which is preliminary data.</text>
</comment>
<dbReference type="SMART" id="SM00173">
    <property type="entry name" value="RAS"/>
    <property type="match status" value="1"/>
</dbReference>
<dbReference type="SUPFAM" id="SSF52540">
    <property type="entry name" value="P-loop containing nucleoside triphosphate hydrolases"/>
    <property type="match status" value="1"/>
</dbReference>
<dbReference type="SMART" id="SM00175">
    <property type="entry name" value="RAB"/>
    <property type="match status" value="1"/>
</dbReference>
<dbReference type="Proteomes" id="UP001175271">
    <property type="component" value="Unassembled WGS sequence"/>
</dbReference>
<dbReference type="Gene3D" id="3.40.50.300">
    <property type="entry name" value="P-loop containing nucleotide triphosphate hydrolases"/>
    <property type="match status" value="1"/>
</dbReference>
<dbReference type="GO" id="GO:0005525">
    <property type="term" value="F:GTP binding"/>
    <property type="evidence" value="ECO:0007669"/>
    <property type="project" value="UniProtKB-KW"/>
</dbReference>
<dbReference type="PROSITE" id="PS51420">
    <property type="entry name" value="RHO"/>
    <property type="match status" value="1"/>
</dbReference>
<dbReference type="PANTHER" id="PTHR24072">
    <property type="entry name" value="RHO FAMILY GTPASE"/>
    <property type="match status" value="1"/>
</dbReference>
<dbReference type="GO" id="GO:0003924">
    <property type="term" value="F:GTPase activity"/>
    <property type="evidence" value="ECO:0007669"/>
    <property type="project" value="InterPro"/>
</dbReference>
<evidence type="ECO:0000313" key="10">
    <source>
        <dbReference type="EMBL" id="KAK0398733.1"/>
    </source>
</evidence>
<evidence type="ECO:0000256" key="1">
    <source>
        <dbReference type="ARBA" id="ARBA00004342"/>
    </source>
</evidence>
<dbReference type="InterPro" id="IPR003578">
    <property type="entry name" value="Small_GTPase_Rho"/>
</dbReference>
<evidence type="ECO:0000256" key="4">
    <source>
        <dbReference type="ARBA" id="ARBA00022481"/>
    </source>
</evidence>
<evidence type="ECO:0000256" key="7">
    <source>
        <dbReference type="ARBA" id="ARBA00023136"/>
    </source>
</evidence>
<dbReference type="NCBIfam" id="TIGR00231">
    <property type="entry name" value="small_GTP"/>
    <property type="match status" value="1"/>
</dbReference>
<protein>
    <submittedName>
        <fullName evidence="10">Uncharacterized protein</fullName>
    </submittedName>
</protein>
<dbReference type="FunFam" id="3.40.50.300:FF:000983">
    <property type="entry name" value="Rho family GTPase"/>
    <property type="match status" value="1"/>
</dbReference>
<name>A0AA39LIR0_9BILA</name>
<keyword evidence="8" id="KW-0449">Lipoprotein</keyword>
<dbReference type="AlphaFoldDB" id="A0AA39LIR0"/>
<organism evidence="10 11">
    <name type="scientific">Steinernema hermaphroditum</name>
    <dbReference type="NCBI Taxonomy" id="289476"/>
    <lineage>
        <taxon>Eukaryota</taxon>
        <taxon>Metazoa</taxon>
        <taxon>Ecdysozoa</taxon>
        <taxon>Nematoda</taxon>
        <taxon>Chromadorea</taxon>
        <taxon>Rhabditida</taxon>
        <taxon>Tylenchina</taxon>
        <taxon>Panagrolaimomorpha</taxon>
        <taxon>Strongyloidoidea</taxon>
        <taxon>Steinernematidae</taxon>
        <taxon>Steinernema</taxon>
    </lineage>
</organism>
<dbReference type="GO" id="GO:0005886">
    <property type="term" value="C:plasma membrane"/>
    <property type="evidence" value="ECO:0007669"/>
    <property type="project" value="UniProtKB-SubCell"/>
</dbReference>
<dbReference type="InterPro" id="IPR005225">
    <property type="entry name" value="Small_GTP-bd"/>
</dbReference>
<keyword evidence="6" id="KW-0342">GTP-binding</keyword>
<dbReference type="InterPro" id="IPR001806">
    <property type="entry name" value="Small_GTPase"/>
</dbReference>
<comment type="similarity">
    <text evidence="2">Belongs to the small GTPase superfamily. Rho family.</text>
</comment>
<keyword evidence="5" id="KW-0547">Nucleotide-binding</keyword>
<evidence type="ECO:0000256" key="9">
    <source>
        <dbReference type="ARBA" id="ARBA00023289"/>
    </source>
</evidence>
<keyword evidence="11" id="KW-1185">Reference proteome</keyword>
<keyword evidence="7" id="KW-0472">Membrane</keyword>
<dbReference type="SMART" id="SM00174">
    <property type="entry name" value="RHO"/>
    <property type="match status" value="1"/>
</dbReference>
<keyword evidence="4" id="KW-0488">Methylation</keyword>
<proteinExistence type="inferred from homology"/>
<dbReference type="Pfam" id="PF00071">
    <property type="entry name" value="Ras"/>
    <property type="match status" value="1"/>
</dbReference>
<sequence length="182" mass="19949">MAPIRKKLVIVGDGACGKTSLLHAFSKGTFSPEHDPTVFDNFVVEMMTKGKKVELALWDTAGQEDYDRIRPLSYMDSDVILICFDVARPNTLENAVMKWAGEVKYFCPGVPILLVATKTDLRHELKVSTVSAIAGGEAADRIGASHFVQCSAKEGEGVAEVFDKAVRAALHKDKKSMKLWCC</sequence>
<keyword evidence="9" id="KW-0636">Prenylation</keyword>
<dbReference type="PRINTS" id="PR00449">
    <property type="entry name" value="RASTRNSFRMNG"/>
</dbReference>
<comment type="subcellular location">
    <subcellularLocation>
        <location evidence="1">Cell membrane</location>
        <topology evidence="1">Lipid-anchor</topology>
        <orientation evidence="1">Cytoplasmic side</orientation>
    </subcellularLocation>
</comment>
<accession>A0AA39LIR0</accession>
<evidence type="ECO:0000256" key="5">
    <source>
        <dbReference type="ARBA" id="ARBA00022741"/>
    </source>
</evidence>
<evidence type="ECO:0000256" key="8">
    <source>
        <dbReference type="ARBA" id="ARBA00023288"/>
    </source>
</evidence>
<dbReference type="EMBL" id="JAUCMV010000005">
    <property type="protein sequence ID" value="KAK0398733.1"/>
    <property type="molecule type" value="Genomic_DNA"/>
</dbReference>
<dbReference type="InterPro" id="IPR027417">
    <property type="entry name" value="P-loop_NTPase"/>
</dbReference>
<evidence type="ECO:0000313" key="11">
    <source>
        <dbReference type="Proteomes" id="UP001175271"/>
    </source>
</evidence>